<proteinExistence type="predicted"/>
<name>A0A7C4RWZ9_9BACT</name>
<sequence length="384" mass="45157">MVSKLKSSPSVGLITFHWADNFGSVLQAYALQETVRKLGFNVQIVDFRPTALVDQYRISKPMRRNLKSILKYCVKKILFDRKVEHKISRYEDFRRNFMYLSPKRFLSSEDLKKNSPTYDIYLVGSDQVWNPSFVRDIGFSYLLDFLPPSAYKVSYASSVVEEIPDDFLPKYKYYLEQFRFISVRERSSKEILKKILDKPIEVCLDPVFLLSVEEWHNICEKPKRKVKKPYILVLDYVVNETYRSYVNLLSSRLGLPIVSFQDKLKMKLMRKGYSNHLCSIEFEGPREILWYIANAEIVLTSSFHGLAFALIFNKKFVCMVHPTRGNRMIDLLTDIKMERSLLHPNLPFENIRNIEPVSLSEESYNILTRLKDRSLEYLKSALRT</sequence>
<organism evidence="2">
    <name type="scientific">Fervidobacterium thailandense</name>
    <dbReference type="NCBI Taxonomy" id="1008305"/>
    <lineage>
        <taxon>Bacteria</taxon>
        <taxon>Thermotogati</taxon>
        <taxon>Thermotogota</taxon>
        <taxon>Thermotogae</taxon>
        <taxon>Thermotogales</taxon>
        <taxon>Fervidobacteriaceae</taxon>
        <taxon>Fervidobacterium</taxon>
    </lineage>
</organism>
<dbReference type="EMBL" id="DSZY01000045">
    <property type="protein sequence ID" value="HGU41278.1"/>
    <property type="molecule type" value="Genomic_DNA"/>
</dbReference>
<keyword evidence="2" id="KW-0808">Transferase</keyword>
<dbReference type="InterPro" id="IPR007345">
    <property type="entry name" value="Polysacch_pyruvyl_Trfase"/>
</dbReference>
<evidence type="ECO:0000313" key="2">
    <source>
        <dbReference type="EMBL" id="HGU41278.1"/>
    </source>
</evidence>
<dbReference type="GO" id="GO:0016740">
    <property type="term" value="F:transferase activity"/>
    <property type="evidence" value="ECO:0007669"/>
    <property type="project" value="UniProtKB-KW"/>
</dbReference>
<reference evidence="2" key="1">
    <citation type="journal article" date="2020" name="mSystems">
        <title>Genome- and Community-Level Interaction Insights into Carbon Utilization and Element Cycling Functions of Hydrothermarchaeota in Hydrothermal Sediment.</title>
        <authorList>
            <person name="Zhou Z."/>
            <person name="Liu Y."/>
            <person name="Xu W."/>
            <person name="Pan J."/>
            <person name="Luo Z.H."/>
            <person name="Li M."/>
        </authorList>
    </citation>
    <scope>NUCLEOTIDE SEQUENCE [LARGE SCALE GENOMIC DNA]</scope>
    <source>
        <strain evidence="2">SpSt-609</strain>
    </source>
</reference>
<evidence type="ECO:0000259" key="1">
    <source>
        <dbReference type="Pfam" id="PF04230"/>
    </source>
</evidence>
<gene>
    <name evidence="2" type="ORF">ENT77_08855</name>
</gene>
<dbReference type="AlphaFoldDB" id="A0A7C4RWZ9"/>
<comment type="caution">
    <text evidence="2">The sequence shown here is derived from an EMBL/GenBank/DDBJ whole genome shotgun (WGS) entry which is preliminary data.</text>
</comment>
<dbReference type="Pfam" id="PF04230">
    <property type="entry name" value="PS_pyruv_trans"/>
    <property type="match status" value="1"/>
</dbReference>
<protein>
    <submittedName>
        <fullName evidence="2">Polysaccharide pyruvyl transferase family protein</fullName>
    </submittedName>
</protein>
<feature type="domain" description="Polysaccharide pyruvyl transferase" evidence="1">
    <location>
        <begin position="21"/>
        <end position="320"/>
    </location>
</feature>
<accession>A0A7C4RWZ9</accession>